<dbReference type="Pfam" id="PF04773">
    <property type="entry name" value="FecR"/>
    <property type="match status" value="1"/>
</dbReference>
<dbReference type="PIRSF" id="PIRSF018266">
    <property type="entry name" value="FecR"/>
    <property type="match status" value="1"/>
</dbReference>
<feature type="domain" description="Protein FecR C-terminal" evidence="3">
    <location>
        <begin position="263"/>
        <end position="330"/>
    </location>
</feature>
<feature type="domain" description="FecR protein" evidence="2">
    <location>
        <begin position="120"/>
        <end position="215"/>
    </location>
</feature>
<feature type="transmembrane region" description="Helical" evidence="1">
    <location>
        <begin position="92"/>
        <end position="111"/>
    </location>
</feature>
<organism evidence="4 5">
    <name type="scientific">Spirosoma utsteinense</name>
    <dbReference type="NCBI Taxonomy" id="2585773"/>
    <lineage>
        <taxon>Bacteria</taxon>
        <taxon>Pseudomonadati</taxon>
        <taxon>Bacteroidota</taxon>
        <taxon>Cytophagia</taxon>
        <taxon>Cytophagales</taxon>
        <taxon>Cytophagaceae</taxon>
        <taxon>Spirosoma</taxon>
    </lineage>
</organism>
<evidence type="ECO:0000256" key="1">
    <source>
        <dbReference type="SAM" id="Phobius"/>
    </source>
</evidence>
<reference evidence="4 5" key="1">
    <citation type="submission" date="2019-06" db="EMBL/GenBank/DDBJ databases">
        <title>Spirosoma utsteinense sp. nov. isolated from Antarctic ice-free soils.</title>
        <authorList>
            <person name="Tahon G."/>
        </authorList>
    </citation>
    <scope>NUCLEOTIDE SEQUENCE [LARGE SCALE GENOMIC DNA]</scope>
    <source>
        <strain evidence="4 5">LMG 31447</strain>
    </source>
</reference>
<dbReference type="InterPro" id="IPR006860">
    <property type="entry name" value="FecR"/>
</dbReference>
<sequence>MSQIITKEILVEHFAGRSTVLQRTMIADWLQQPAHQQQYIAWLDEWERHHPQYLANDDAALSRLLDRIDVWEQRQPDQTETRVVVLRPFSGYTPWLVAATIALCLLAGLYAGKQYVLYQTIETGFGETRRLTLPDGSRVTLNAHSTLRLPRFGFGEKTRAVFLTGEAAFAIRHTPTHERFVVHTNRGVDVVVLGTEFNVYNRPTGTKVVLSKGAIQLNYAQASKAIRRFRLQPGDLVNVDPSGQLTKSHTEQPNISTAWCDNRFIFNSTTVREIADLLRDTYDLQVVLKSQHLAKRTVTGSFEAKNADEFLQVVAGLLEINYRQHGNTVTFFD</sequence>
<gene>
    <name evidence="4" type="ORF">FH603_4064</name>
</gene>
<evidence type="ECO:0000313" key="4">
    <source>
        <dbReference type="EMBL" id="MBC3793545.1"/>
    </source>
</evidence>
<evidence type="ECO:0000313" key="5">
    <source>
        <dbReference type="Proteomes" id="UP000700732"/>
    </source>
</evidence>
<dbReference type="Proteomes" id="UP000700732">
    <property type="component" value="Unassembled WGS sequence"/>
</dbReference>
<keyword evidence="5" id="KW-1185">Reference proteome</keyword>
<dbReference type="Gene3D" id="2.60.120.1440">
    <property type="match status" value="1"/>
</dbReference>
<dbReference type="Pfam" id="PF16344">
    <property type="entry name" value="FecR_C"/>
    <property type="match status" value="1"/>
</dbReference>
<proteinExistence type="predicted"/>
<dbReference type="InterPro" id="IPR012373">
    <property type="entry name" value="Ferrdict_sens_TM"/>
</dbReference>
<keyword evidence="1" id="KW-1133">Transmembrane helix</keyword>
<evidence type="ECO:0000259" key="2">
    <source>
        <dbReference type="Pfam" id="PF04773"/>
    </source>
</evidence>
<dbReference type="EMBL" id="VFIA01000028">
    <property type="protein sequence ID" value="MBC3793545.1"/>
    <property type="molecule type" value="Genomic_DNA"/>
</dbReference>
<dbReference type="RefSeq" id="WP_186739410.1">
    <property type="nucleotide sequence ID" value="NZ_VFIA01000028.1"/>
</dbReference>
<dbReference type="InterPro" id="IPR032508">
    <property type="entry name" value="FecR_C"/>
</dbReference>
<keyword evidence="1" id="KW-0812">Transmembrane</keyword>
<dbReference type="Gene3D" id="3.55.50.30">
    <property type="match status" value="1"/>
</dbReference>
<comment type="caution">
    <text evidence="4">The sequence shown here is derived from an EMBL/GenBank/DDBJ whole genome shotgun (WGS) entry which is preliminary data.</text>
</comment>
<protein>
    <submittedName>
        <fullName evidence="4">Ferric-dicitrate binding protein FerR (Iron transport regulator)</fullName>
    </submittedName>
</protein>
<name>A0ABR6WAG2_9BACT</name>
<dbReference type="PANTHER" id="PTHR30273:SF2">
    <property type="entry name" value="PROTEIN FECR"/>
    <property type="match status" value="1"/>
</dbReference>
<keyword evidence="1" id="KW-0472">Membrane</keyword>
<dbReference type="PANTHER" id="PTHR30273">
    <property type="entry name" value="PERIPLASMIC SIGNAL SENSOR AND SIGMA FACTOR ACTIVATOR FECR-RELATED"/>
    <property type="match status" value="1"/>
</dbReference>
<evidence type="ECO:0000259" key="3">
    <source>
        <dbReference type="Pfam" id="PF16344"/>
    </source>
</evidence>
<accession>A0ABR6WAG2</accession>